<evidence type="ECO:0000256" key="1">
    <source>
        <dbReference type="PROSITE-ProRule" id="PRU00023"/>
    </source>
</evidence>
<feature type="compositionally biased region" description="Basic residues" evidence="2">
    <location>
        <begin position="708"/>
        <end position="722"/>
    </location>
</feature>
<dbReference type="OrthoDB" id="539213at2759"/>
<dbReference type="Proteomes" id="UP000315496">
    <property type="component" value="Chromosome 2"/>
</dbReference>
<evidence type="ECO:0000313" key="3">
    <source>
        <dbReference type="EMBL" id="TNJ28438.1"/>
    </source>
</evidence>
<dbReference type="PANTHER" id="PTHR24120">
    <property type="entry name" value="GH07239P"/>
    <property type="match status" value="1"/>
</dbReference>
<keyword evidence="4" id="KW-1185">Reference proteome</keyword>
<reference evidence="3 4" key="1">
    <citation type="submission" date="2019-05" db="EMBL/GenBank/DDBJ databases">
        <title>The compact genome of Giardia muris reveals important steps in the evolution of intestinal protozoan parasites.</title>
        <authorList>
            <person name="Xu F."/>
            <person name="Jimenez-Gonzalez A."/>
            <person name="Einarsson E."/>
            <person name="Astvaldsson A."/>
            <person name="Peirasmaki D."/>
            <person name="Eckmann L."/>
            <person name="Andersson J.O."/>
            <person name="Svard S.G."/>
            <person name="Jerlstrom-Hultqvist J."/>
        </authorList>
    </citation>
    <scope>NUCLEOTIDE SEQUENCE [LARGE SCALE GENOMIC DNA]</scope>
    <source>
        <strain evidence="3 4">Roberts-Thomson</strain>
    </source>
</reference>
<organism evidence="3 4">
    <name type="scientific">Giardia muris</name>
    <dbReference type="NCBI Taxonomy" id="5742"/>
    <lineage>
        <taxon>Eukaryota</taxon>
        <taxon>Metamonada</taxon>
        <taxon>Diplomonadida</taxon>
        <taxon>Hexamitidae</taxon>
        <taxon>Giardiinae</taxon>
        <taxon>Giardia</taxon>
    </lineage>
</organism>
<dbReference type="InterPro" id="IPR002110">
    <property type="entry name" value="Ankyrin_rpt"/>
</dbReference>
<dbReference type="InterPro" id="IPR036770">
    <property type="entry name" value="Ankyrin_rpt-contain_sf"/>
</dbReference>
<dbReference type="PROSITE" id="PS50088">
    <property type="entry name" value="ANK_REPEAT"/>
    <property type="match status" value="1"/>
</dbReference>
<evidence type="ECO:0000313" key="4">
    <source>
        <dbReference type="Proteomes" id="UP000315496"/>
    </source>
</evidence>
<name>A0A4Z1SY50_GIAMU</name>
<dbReference type="VEuPathDB" id="GiardiaDB:GMRT_12570"/>
<proteinExistence type="predicted"/>
<evidence type="ECO:0000256" key="2">
    <source>
        <dbReference type="SAM" id="MobiDB-lite"/>
    </source>
</evidence>
<dbReference type="AlphaFoldDB" id="A0A4Z1SY50"/>
<dbReference type="EMBL" id="VDLU01000002">
    <property type="protein sequence ID" value="TNJ28438.1"/>
    <property type="molecule type" value="Genomic_DNA"/>
</dbReference>
<comment type="caution">
    <text evidence="3">The sequence shown here is derived from an EMBL/GenBank/DDBJ whole genome shotgun (WGS) entry which is preliminary data.</text>
</comment>
<dbReference type="Pfam" id="PF12796">
    <property type="entry name" value="Ank_2"/>
    <property type="match status" value="1"/>
</dbReference>
<feature type="region of interest" description="Disordered" evidence="2">
    <location>
        <begin position="702"/>
        <end position="722"/>
    </location>
</feature>
<dbReference type="SMART" id="SM00248">
    <property type="entry name" value="ANK"/>
    <property type="match status" value="9"/>
</dbReference>
<feature type="repeat" description="ANK" evidence="1">
    <location>
        <begin position="574"/>
        <end position="606"/>
    </location>
</feature>
<dbReference type="Gene3D" id="1.25.40.20">
    <property type="entry name" value="Ankyrin repeat-containing domain"/>
    <property type="match status" value="2"/>
</dbReference>
<sequence length="722" mass="77622">MTLVQQVDSDDPTDWFHAVEARDVTAVYSLIGRFLGARNAAGNTALIAAVRARDVQVAALLLPFECALLDAQGLPALVSAIDVDDHRLVSLLAPLEYEVPLPGYESCLEYAVARGSSRAASILVTFVDDSPHASALRRALMSRNEELVSLLLQTQPYLVSTLQRLLDLDLDEPYRHCLEAAATFSVEGGALRLTDILAAHMKCRVDQDRLSHVTASVLQKVHSLHEIVRDIDFPAVLLDLPEDLEPEPDPVPLPISSQETSLFENHPLPNSVMDDSFLPERPSSMSQIYGDRSDIFHNDVGTPPTMASLSLRQSEDIGVEVTELPPAKEKKTMTAAMTALREMRERLLGITSTLQTASAIIFGSQTDIPENGVTPLMRAVSAGKDIIGLIGPWMGMQDADGHSALMLAADVKDSLSVRCLFRGEFGLKDCEGKTATRHLIDSGCLDLAQLILAYEEDNGLLQTETGHTGIDGMTCLGAAIIGGLHSLVTVLATREWQLPVSFDASGFGRIIGGTPLMLAAVVNNTHAILRLSDALAGQSEPATRRTALMLAARIGNLEATLLLLSHEAGLQDFQGWSALMYAAEAGHTKIVEVLLEHEARLVTNTRCGWGSGKTALMIAATNNRIGPVSILRTVEGGMTQPEGRYAGWSALMCAAASCAASPECVSLLAECEGHDFAARALRVVPGAHPRRSETIAILSQFVGPRPSSGRRSRSLRSRGRGH</sequence>
<dbReference type="SUPFAM" id="SSF48403">
    <property type="entry name" value="Ankyrin repeat"/>
    <property type="match status" value="2"/>
</dbReference>
<dbReference type="PROSITE" id="PS50297">
    <property type="entry name" value="ANK_REP_REGION"/>
    <property type="match status" value="1"/>
</dbReference>
<protein>
    <submittedName>
        <fullName evidence="3">Ankyrin repeat protein 1</fullName>
    </submittedName>
</protein>
<accession>A0A4Z1SY50</accession>
<keyword evidence="1" id="KW-0040">ANK repeat</keyword>
<dbReference type="PANTHER" id="PTHR24120:SF4">
    <property type="entry name" value="GH07239P"/>
    <property type="match status" value="1"/>
</dbReference>
<gene>
    <name evidence="3" type="ORF">GMRT_12570</name>
</gene>